<comment type="caution">
    <text evidence="2">The sequence shown here is derived from an EMBL/GenBank/DDBJ whole genome shotgun (WGS) entry which is preliminary data.</text>
</comment>
<sequence length="191" mass="21680">MKLYGSYTSPFVRHCRIALTHLGIPYELVETDHQASKEQSPTHKVPFLEDEHHRLTDSVSILKYAKGLAKEAFFNDIDDFDLFLQVNTAMDATVNVFLLSKEGVTPENSQYLKRQQSRIDTILQNLNDSKQAVVDGALTDGQWRLACYLSWGLFRERFSLDGLDNLQGVLDAAQQDDAFNRTDPTLTPNDI</sequence>
<dbReference type="Pfam" id="PF13417">
    <property type="entry name" value="GST_N_3"/>
    <property type="match status" value="1"/>
</dbReference>
<dbReference type="AlphaFoldDB" id="A0A432ZSP4"/>
<dbReference type="RefSeq" id="WP_126840935.1">
    <property type="nucleotide sequence ID" value="NZ_PIQH01000002.1"/>
</dbReference>
<dbReference type="Proteomes" id="UP000287996">
    <property type="component" value="Unassembled WGS sequence"/>
</dbReference>
<evidence type="ECO:0000313" key="2">
    <source>
        <dbReference type="EMBL" id="RUO80930.1"/>
    </source>
</evidence>
<keyword evidence="2" id="KW-0808">Transferase</keyword>
<evidence type="ECO:0000259" key="1">
    <source>
        <dbReference type="PROSITE" id="PS50404"/>
    </source>
</evidence>
<dbReference type="GO" id="GO:0016740">
    <property type="term" value="F:transferase activity"/>
    <property type="evidence" value="ECO:0007669"/>
    <property type="project" value="UniProtKB-KW"/>
</dbReference>
<organism evidence="2 3">
    <name type="scientific">Idiomarina tyrosinivorans</name>
    <dbReference type="NCBI Taxonomy" id="1445662"/>
    <lineage>
        <taxon>Bacteria</taxon>
        <taxon>Pseudomonadati</taxon>
        <taxon>Pseudomonadota</taxon>
        <taxon>Gammaproteobacteria</taxon>
        <taxon>Alteromonadales</taxon>
        <taxon>Idiomarinaceae</taxon>
        <taxon>Idiomarina</taxon>
    </lineage>
</organism>
<keyword evidence="3" id="KW-1185">Reference proteome</keyword>
<dbReference type="Gene3D" id="1.20.1050.10">
    <property type="match status" value="1"/>
</dbReference>
<dbReference type="InterPro" id="IPR036249">
    <property type="entry name" value="Thioredoxin-like_sf"/>
</dbReference>
<proteinExistence type="predicted"/>
<dbReference type="OrthoDB" id="8634103at2"/>
<dbReference type="SUPFAM" id="SSF52833">
    <property type="entry name" value="Thioredoxin-like"/>
    <property type="match status" value="1"/>
</dbReference>
<feature type="domain" description="GST N-terminal" evidence="1">
    <location>
        <begin position="1"/>
        <end position="73"/>
    </location>
</feature>
<dbReference type="CDD" id="cd00570">
    <property type="entry name" value="GST_N_family"/>
    <property type="match status" value="1"/>
</dbReference>
<dbReference type="Gene3D" id="3.40.30.10">
    <property type="entry name" value="Glutaredoxin"/>
    <property type="match status" value="1"/>
</dbReference>
<accession>A0A432ZSP4</accession>
<dbReference type="PROSITE" id="PS50404">
    <property type="entry name" value="GST_NTER"/>
    <property type="match status" value="1"/>
</dbReference>
<name>A0A432ZSP4_9GAMM</name>
<dbReference type="InterPro" id="IPR004045">
    <property type="entry name" value="Glutathione_S-Trfase_N"/>
</dbReference>
<evidence type="ECO:0000313" key="3">
    <source>
        <dbReference type="Proteomes" id="UP000287996"/>
    </source>
</evidence>
<protein>
    <submittedName>
        <fullName evidence="2">Glutathione S-transferase</fullName>
    </submittedName>
</protein>
<reference evidence="2 3" key="1">
    <citation type="journal article" date="2011" name="Front. Microbiol.">
        <title>Genomic signatures of strain selection and enhancement in Bacillus atrophaeus var. globigii, a historical biowarfare simulant.</title>
        <authorList>
            <person name="Gibbons H.S."/>
            <person name="Broomall S.M."/>
            <person name="McNew L.A."/>
            <person name="Daligault H."/>
            <person name="Chapman C."/>
            <person name="Bruce D."/>
            <person name="Karavis M."/>
            <person name="Krepps M."/>
            <person name="McGregor P.A."/>
            <person name="Hong C."/>
            <person name="Park K.H."/>
            <person name="Akmal A."/>
            <person name="Feldman A."/>
            <person name="Lin J.S."/>
            <person name="Chang W.E."/>
            <person name="Higgs B.W."/>
            <person name="Demirev P."/>
            <person name="Lindquist J."/>
            <person name="Liem A."/>
            <person name="Fochler E."/>
            <person name="Read T.D."/>
            <person name="Tapia R."/>
            <person name="Johnson S."/>
            <person name="Bishop-Lilly K.A."/>
            <person name="Detter C."/>
            <person name="Han C."/>
            <person name="Sozhamannan S."/>
            <person name="Rosenzweig C.N."/>
            <person name="Skowronski E.W."/>
        </authorList>
    </citation>
    <scope>NUCLEOTIDE SEQUENCE [LARGE SCALE GENOMIC DNA]</scope>
    <source>
        <strain evidence="2 3">CC-PW-9</strain>
    </source>
</reference>
<dbReference type="EMBL" id="PIQH01000002">
    <property type="protein sequence ID" value="RUO80930.1"/>
    <property type="molecule type" value="Genomic_DNA"/>
</dbReference>
<gene>
    <name evidence="2" type="ORF">CWI84_02100</name>
</gene>